<organism evidence="3">
    <name type="scientific">uncultured organism</name>
    <dbReference type="NCBI Taxonomy" id="155900"/>
    <lineage>
        <taxon>unclassified sequences</taxon>
        <taxon>environmental samples</taxon>
    </lineage>
</organism>
<reference evidence="3" key="1">
    <citation type="journal article" date="2013" name="Syst. Appl. Microbiol.">
        <title>New insights into the archaeal diversity of a hypersaline microbial mat obtained by a metagenomic approach.</title>
        <authorList>
            <person name="Lopez-Lopez A."/>
            <person name="Richter M."/>
            <person name="Pena A."/>
            <person name="Tamames J."/>
            <person name="Rossello-Mora R."/>
        </authorList>
    </citation>
    <scope>NUCLEOTIDE SEQUENCE</scope>
</reference>
<dbReference type="InterPro" id="IPR035922">
    <property type="entry name" value="3H_dom_sf"/>
</dbReference>
<accession>M1PWR9</accession>
<dbReference type="PANTHER" id="PTHR40068:SF1">
    <property type="entry name" value="TRANSCRIPTION REPRESSOR NIAR-RELATED"/>
    <property type="match status" value="1"/>
</dbReference>
<dbReference type="InterPro" id="IPR026043">
    <property type="entry name" value="NadR"/>
</dbReference>
<feature type="domain" description="3H" evidence="1">
    <location>
        <begin position="73"/>
        <end position="169"/>
    </location>
</feature>
<dbReference type="Gene3D" id="1.10.10.10">
    <property type="entry name" value="Winged helix-like DNA-binding domain superfamily/Winged helix DNA-binding domain"/>
    <property type="match status" value="1"/>
</dbReference>
<dbReference type="PANTHER" id="PTHR40068">
    <property type="entry name" value="TRANSCRIPTION REPRESSOR NIAR-RELATED"/>
    <property type="match status" value="1"/>
</dbReference>
<dbReference type="EMBL" id="JX684099">
    <property type="protein sequence ID" value="AGF93599.1"/>
    <property type="molecule type" value="Genomic_DNA"/>
</dbReference>
<dbReference type="InterPro" id="IPR004173">
    <property type="entry name" value="3H_domain"/>
</dbReference>
<dbReference type="Pfam" id="PF08279">
    <property type="entry name" value="HTH_11"/>
    <property type="match status" value="1"/>
</dbReference>
<dbReference type="InterPro" id="IPR013196">
    <property type="entry name" value="HTH_11"/>
</dbReference>
<dbReference type="GO" id="GO:0036094">
    <property type="term" value="F:small molecule binding"/>
    <property type="evidence" value="ECO:0007669"/>
    <property type="project" value="InterPro"/>
</dbReference>
<evidence type="ECO:0000259" key="1">
    <source>
        <dbReference type="Pfam" id="PF02829"/>
    </source>
</evidence>
<gene>
    <name evidence="3" type="ORF">FLSS-13_0029</name>
</gene>
<dbReference type="AlphaFoldDB" id="M1PWR9"/>
<evidence type="ECO:0000259" key="2">
    <source>
        <dbReference type="Pfam" id="PF08279"/>
    </source>
</evidence>
<protein>
    <submittedName>
        <fullName evidence="3">3H domain-containing protein</fullName>
    </submittedName>
</protein>
<name>M1PWR9_9ZZZZ</name>
<dbReference type="PIRSF" id="PIRSF037847">
    <property type="entry name" value="NiaR"/>
    <property type="match status" value="1"/>
</dbReference>
<sequence length="174" mass="19618">MKAKERRNKLINQLLTESEPITGSNLAEIFGVTRQVIVQDIALLRAEGYDILATSQGYILKDKMGVHTYSRTIACKHGKENVKEELKIIVKHGAKIKDVKVEHPLYGEITGMLMLQTSEDVENFLNSTNQLEASLLSSLTDGVHLHTIEAMNEEVLDEIVKELKEKDFLLEDEV</sequence>
<dbReference type="SUPFAM" id="SSF46785">
    <property type="entry name" value="Winged helix' DNA-binding domain"/>
    <property type="match status" value="1"/>
</dbReference>
<dbReference type="SUPFAM" id="SSF75500">
    <property type="entry name" value="Putative transcriptional regulator TM1602, C-terminal domain"/>
    <property type="match status" value="1"/>
</dbReference>
<dbReference type="Gene3D" id="3.30.1340.20">
    <property type="entry name" value="3H domain"/>
    <property type="match status" value="1"/>
</dbReference>
<dbReference type="Pfam" id="PF02829">
    <property type="entry name" value="3H"/>
    <property type="match status" value="1"/>
</dbReference>
<dbReference type="InterPro" id="IPR036390">
    <property type="entry name" value="WH_DNA-bd_sf"/>
</dbReference>
<evidence type="ECO:0000313" key="3">
    <source>
        <dbReference type="EMBL" id="AGF93599.1"/>
    </source>
</evidence>
<dbReference type="InterPro" id="IPR036388">
    <property type="entry name" value="WH-like_DNA-bd_sf"/>
</dbReference>
<proteinExistence type="predicted"/>
<feature type="domain" description="Helix-turn-helix type 11" evidence="2">
    <location>
        <begin position="6"/>
        <end position="59"/>
    </location>
</feature>